<evidence type="ECO:0000256" key="3">
    <source>
        <dbReference type="ARBA" id="ARBA00012438"/>
    </source>
</evidence>
<dbReference type="SUPFAM" id="SSF55785">
    <property type="entry name" value="PYP-like sensor domain (PAS domain)"/>
    <property type="match status" value="1"/>
</dbReference>
<dbReference type="SUPFAM" id="SSF158472">
    <property type="entry name" value="HAMP domain-like"/>
    <property type="match status" value="1"/>
</dbReference>
<feature type="region of interest" description="Disordered" evidence="14">
    <location>
        <begin position="616"/>
        <end position="636"/>
    </location>
</feature>
<feature type="transmembrane region" description="Helical" evidence="15">
    <location>
        <begin position="20"/>
        <end position="41"/>
    </location>
</feature>
<geneLocation type="plasmid" evidence="19">
    <name>pEJ01</name>
</geneLocation>
<dbReference type="InterPro" id="IPR003661">
    <property type="entry name" value="HisK_dim/P_dom"/>
</dbReference>
<dbReference type="NCBIfam" id="TIGR00229">
    <property type="entry name" value="sensory_box"/>
    <property type="match status" value="1"/>
</dbReference>
<dbReference type="InterPro" id="IPR013656">
    <property type="entry name" value="PAS_4"/>
</dbReference>
<dbReference type="GO" id="GO:0000155">
    <property type="term" value="F:phosphorelay sensor kinase activity"/>
    <property type="evidence" value="ECO:0007669"/>
    <property type="project" value="InterPro"/>
</dbReference>
<dbReference type="InterPro" id="IPR036097">
    <property type="entry name" value="HisK_dim/P_sf"/>
</dbReference>
<evidence type="ECO:0000256" key="10">
    <source>
        <dbReference type="ARBA" id="ARBA00022840"/>
    </source>
</evidence>
<dbReference type="SMART" id="SM00387">
    <property type="entry name" value="HATPase_c"/>
    <property type="match status" value="1"/>
</dbReference>
<evidence type="ECO:0000256" key="9">
    <source>
        <dbReference type="ARBA" id="ARBA00022777"/>
    </source>
</evidence>
<evidence type="ECO:0000259" key="17">
    <source>
        <dbReference type="PROSITE" id="PS50112"/>
    </source>
</evidence>
<evidence type="ECO:0000256" key="7">
    <source>
        <dbReference type="ARBA" id="ARBA00022692"/>
    </source>
</evidence>
<evidence type="ECO:0000256" key="12">
    <source>
        <dbReference type="ARBA" id="ARBA00023012"/>
    </source>
</evidence>
<dbReference type="InterPro" id="IPR004358">
    <property type="entry name" value="Sig_transdc_His_kin-like_C"/>
</dbReference>
<feature type="transmembrane region" description="Helical" evidence="15">
    <location>
        <begin position="187"/>
        <end position="209"/>
    </location>
</feature>
<keyword evidence="12" id="KW-0902">Two-component regulatory system</keyword>
<keyword evidence="9" id="KW-0418">Kinase</keyword>
<keyword evidence="11 15" id="KW-1133">Transmembrane helix</keyword>
<dbReference type="GO" id="GO:0030295">
    <property type="term" value="F:protein kinase activator activity"/>
    <property type="evidence" value="ECO:0007669"/>
    <property type="project" value="TreeGrafter"/>
</dbReference>
<evidence type="ECO:0000256" key="13">
    <source>
        <dbReference type="ARBA" id="ARBA00023136"/>
    </source>
</evidence>
<dbReference type="PROSITE" id="PS50112">
    <property type="entry name" value="PAS"/>
    <property type="match status" value="1"/>
</dbReference>
<dbReference type="Gene3D" id="6.10.340.10">
    <property type="match status" value="1"/>
</dbReference>
<reference evidence="19 21" key="1">
    <citation type="submission" date="2016-10" db="EMBL/GenBank/DDBJ databases">
        <title>Rhodobacter sp. LPB0142, isolated from sea water.</title>
        <authorList>
            <person name="Kim E."/>
            <person name="Yi H."/>
        </authorList>
    </citation>
    <scope>NUCLEOTIDE SEQUENCE [LARGE SCALE GENOMIC DNA]</scope>
    <source>
        <strain evidence="19 21">LPB0142</strain>
        <plasmid evidence="19">pEJ01</plasmid>
        <plasmid evidence="21">Plasmid pej01</plasmid>
    </source>
</reference>
<dbReference type="Pfam" id="PF00672">
    <property type="entry name" value="HAMP"/>
    <property type="match status" value="1"/>
</dbReference>
<dbReference type="InterPro" id="IPR029151">
    <property type="entry name" value="Sensor-like_sf"/>
</dbReference>
<dbReference type="Gene3D" id="1.10.287.130">
    <property type="match status" value="1"/>
</dbReference>
<dbReference type="InterPro" id="IPR003660">
    <property type="entry name" value="HAMP_dom"/>
</dbReference>
<dbReference type="EMBL" id="CP017782">
    <property type="protein sequence ID" value="AOZ71156.1"/>
    <property type="molecule type" value="Genomic_DNA"/>
</dbReference>
<evidence type="ECO:0000256" key="6">
    <source>
        <dbReference type="ARBA" id="ARBA00022679"/>
    </source>
</evidence>
<dbReference type="InterPro" id="IPR036890">
    <property type="entry name" value="HATPase_C_sf"/>
</dbReference>
<dbReference type="Pfam" id="PF02518">
    <property type="entry name" value="HATPase_c"/>
    <property type="match status" value="1"/>
</dbReference>
<dbReference type="PROSITE" id="PS50109">
    <property type="entry name" value="HIS_KIN"/>
    <property type="match status" value="1"/>
</dbReference>
<dbReference type="GO" id="GO:0005524">
    <property type="term" value="F:ATP binding"/>
    <property type="evidence" value="ECO:0007669"/>
    <property type="project" value="UniProtKB-KW"/>
</dbReference>
<evidence type="ECO:0000313" key="20">
    <source>
        <dbReference type="EMBL" id="AOZ71239.1"/>
    </source>
</evidence>
<dbReference type="SUPFAM" id="SSF47384">
    <property type="entry name" value="Homodimeric domain of signal transducing histidine kinase"/>
    <property type="match status" value="1"/>
</dbReference>
<organism evidence="19 21">
    <name type="scientific">Rhodobacter xanthinilyticus</name>
    <dbReference type="NCBI Taxonomy" id="1850250"/>
    <lineage>
        <taxon>Bacteria</taxon>
        <taxon>Pseudomonadati</taxon>
        <taxon>Pseudomonadota</taxon>
        <taxon>Alphaproteobacteria</taxon>
        <taxon>Rhodobacterales</taxon>
        <taxon>Rhodobacter group</taxon>
        <taxon>Rhodobacter</taxon>
    </lineage>
</organism>
<evidence type="ECO:0000256" key="4">
    <source>
        <dbReference type="ARBA" id="ARBA00022475"/>
    </source>
</evidence>
<dbReference type="PRINTS" id="PR00344">
    <property type="entry name" value="BCTRLSENSOR"/>
</dbReference>
<feature type="domain" description="PAS" evidence="17">
    <location>
        <begin position="268"/>
        <end position="312"/>
    </location>
</feature>
<gene>
    <name evidence="19" type="ORF">LPB142_16830</name>
    <name evidence="20" type="ORF">LPB142_17390</name>
</gene>
<evidence type="ECO:0000256" key="14">
    <source>
        <dbReference type="SAM" id="MobiDB-lite"/>
    </source>
</evidence>
<accession>A0A1D9MH42</accession>
<keyword evidence="5" id="KW-0597">Phosphoprotein</keyword>
<comment type="subcellular location">
    <subcellularLocation>
        <location evidence="2">Cell membrane</location>
        <topology evidence="2">Multi-pass membrane protein</topology>
    </subcellularLocation>
</comment>
<dbReference type="GO" id="GO:0007234">
    <property type="term" value="P:osmosensory signaling via phosphorelay pathway"/>
    <property type="evidence" value="ECO:0007669"/>
    <property type="project" value="TreeGrafter"/>
</dbReference>
<geneLocation type="plasmid" evidence="21">
    <name>pej01</name>
</geneLocation>
<name>A0A1D9MH42_9RHOB</name>
<dbReference type="Gene3D" id="3.30.450.20">
    <property type="entry name" value="PAS domain"/>
    <property type="match status" value="1"/>
</dbReference>
<dbReference type="SMART" id="SM00388">
    <property type="entry name" value="HisKA"/>
    <property type="match status" value="1"/>
</dbReference>
<dbReference type="InterPro" id="IPR003594">
    <property type="entry name" value="HATPase_dom"/>
</dbReference>
<dbReference type="Gene3D" id="3.30.450.290">
    <property type="match status" value="1"/>
</dbReference>
<dbReference type="Pfam" id="PF00512">
    <property type="entry name" value="HisKA"/>
    <property type="match status" value="1"/>
</dbReference>
<dbReference type="SUPFAM" id="SSF103190">
    <property type="entry name" value="Sensory domain-like"/>
    <property type="match status" value="1"/>
</dbReference>
<dbReference type="SMART" id="SM00091">
    <property type="entry name" value="PAS"/>
    <property type="match status" value="1"/>
</dbReference>
<dbReference type="SUPFAM" id="SSF55874">
    <property type="entry name" value="ATPase domain of HSP90 chaperone/DNA topoisomerase II/histidine kinase"/>
    <property type="match status" value="1"/>
</dbReference>
<keyword evidence="8" id="KW-0547">Nucleotide-binding</keyword>
<proteinExistence type="predicted"/>
<evidence type="ECO:0000259" key="18">
    <source>
        <dbReference type="PROSITE" id="PS50885"/>
    </source>
</evidence>
<evidence type="ECO:0000313" key="19">
    <source>
        <dbReference type="EMBL" id="AOZ71156.1"/>
    </source>
</evidence>
<dbReference type="AlphaFoldDB" id="A0A1D9MH42"/>
<dbReference type="CDD" id="cd00082">
    <property type="entry name" value="HisKA"/>
    <property type="match status" value="1"/>
</dbReference>
<dbReference type="EC" id="2.7.13.3" evidence="3"/>
<keyword evidence="7 15" id="KW-0812">Transmembrane</keyword>
<keyword evidence="6" id="KW-0808">Transferase</keyword>
<evidence type="ECO:0000259" key="16">
    <source>
        <dbReference type="PROSITE" id="PS50109"/>
    </source>
</evidence>
<evidence type="ECO:0000256" key="1">
    <source>
        <dbReference type="ARBA" id="ARBA00000085"/>
    </source>
</evidence>
<dbReference type="InterPro" id="IPR050351">
    <property type="entry name" value="BphY/WalK/GraS-like"/>
</dbReference>
<evidence type="ECO:0000256" key="2">
    <source>
        <dbReference type="ARBA" id="ARBA00004651"/>
    </source>
</evidence>
<keyword evidence="21" id="KW-1185">Reference proteome</keyword>
<dbReference type="PANTHER" id="PTHR42878">
    <property type="entry name" value="TWO-COMPONENT HISTIDINE KINASE"/>
    <property type="match status" value="1"/>
</dbReference>
<dbReference type="Pfam" id="PF08448">
    <property type="entry name" value="PAS_4"/>
    <property type="match status" value="1"/>
</dbReference>
<keyword evidence="10" id="KW-0067">ATP-binding</keyword>
<dbReference type="PROSITE" id="PS50885">
    <property type="entry name" value="HAMP"/>
    <property type="match status" value="1"/>
</dbReference>
<evidence type="ECO:0000256" key="8">
    <source>
        <dbReference type="ARBA" id="ARBA00022741"/>
    </source>
</evidence>
<dbReference type="KEGG" id="rhp:LPB142_16830"/>
<feature type="domain" description="Histidine kinase" evidence="16">
    <location>
        <begin position="406"/>
        <end position="617"/>
    </location>
</feature>
<dbReference type="Proteomes" id="UP000176562">
    <property type="component" value="Plasmid pEJ01"/>
</dbReference>
<dbReference type="KEGG" id="rhp:LPB142_17390"/>
<dbReference type="GO" id="GO:0005886">
    <property type="term" value="C:plasma membrane"/>
    <property type="evidence" value="ECO:0007669"/>
    <property type="project" value="UniProtKB-SubCell"/>
</dbReference>
<dbReference type="SMART" id="SM00304">
    <property type="entry name" value="HAMP"/>
    <property type="match status" value="1"/>
</dbReference>
<dbReference type="EMBL" id="CP017782">
    <property type="protein sequence ID" value="AOZ71239.1"/>
    <property type="molecule type" value="Genomic_DNA"/>
</dbReference>
<feature type="domain" description="HAMP" evidence="18">
    <location>
        <begin position="211"/>
        <end position="263"/>
    </location>
</feature>
<evidence type="ECO:0000256" key="5">
    <source>
        <dbReference type="ARBA" id="ARBA00022553"/>
    </source>
</evidence>
<keyword evidence="4" id="KW-1003">Cell membrane</keyword>
<dbReference type="RefSeq" id="WP_071167315.1">
    <property type="nucleotide sequence ID" value="NZ_CP017782.1"/>
</dbReference>
<dbReference type="CDD" id="cd06225">
    <property type="entry name" value="HAMP"/>
    <property type="match status" value="1"/>
</dbReference>
<dbReference type="InterPro" id="IPR035965">
    <property type="entry name" value="PAS-like_dom_sf"/>
</dbReference>
<dbReference type="GO" id="GO:0000156">
    <property type="term" value="F:phosphorelay response regulator activity"/>
    <property type="evidence" value="ECO:0007669"/>
    <property type="project" value="TreeGrafter"/>
</dbReference>
<evidence type="ECO:0000256" key="15">
    <source>
        <dbReference type="SAM" id="Phobius"/>
    </source>
</evidence>
<dbReference type="InterPro" id="IPR000014">
    <property type="entry name" value="PAS"/>
</dbReference>
<dbReference type="CDD" id="cd00130">
    <property type="entry name" value="PAS"/>
    <property type="match status" value="1"/>
</dbReference>
<dbReference type="InterPro" id="IPR005467">
    <property type="entry name" value="His_kinase_dom"/>
</dbReference>
<comment type="catalytic activity">
    <reaction evidence="1">
        <text>ATP + protein L-histidine = ADP + protein N-phospho-L-histidine.</text>
        <dbReference type="EC" id="2.7.13.3"/>
    </reaction>
</comment>
<evidence type="ECO:0000313" key="21">
    <source>
        <dbReference type="Proteomes" id="UP000176562"/>
    </source>
</evidence>
<protein>
    <recommendedName>
        <fullName evidence="3">histidine kinase</fullName>
        <ecNumber evidence="3">2.7.13.3</ecNumber>
    </recommendedName>
</protein>
<dbReference type="Gene3D" id="3.30.565.10">
    <property type="entry name" value="Histidine kinase-like ATPase, C-terminal domain"/>
    <property type="match status" value="1"/>
</dbReference>
<dbReference type="PANTHER" id="PTHR42878:SF7">
    <property type="entry name" value="SENSOR HISTIDINE KINASE GLRK"/>
    <property type="match status" value="1"/>
</dbReference>
<evidence type="ECO:0000256" key="11">
    <source>
        <dbReference type="ARBA" id="ARBA00022989"/>
    </source>
</evidence>
<keyword evidence="19" id="KW-0614">Plasmid</keyword>
<keyword evidence="13 15" id="KW-0472">Membrane</keyword>
<sequence>MIMARFRHWAGASVQRKLILALGGLLIVVSALFLAVLSTLYRNQMISVHARAAGQINELLQGALENAMLKRDIPGLLQILDGLGRQDDIARVMIVNPDFEVRFSSDPSRVGQMLDSPALQEALESRAPGARYLDEGGGEVAMRSINPVLNRSECRQCHGEAAEHPVNGLLVVDYRAGAIRREAFSGAIWLGVLGLAVVTLASAAMWIALRRMVIAPLDRLTAANRALAEGSLDTQLDIRGEDEIAGLGQAFNRMSAQIESQLATIRHSEAELQALLDALPDGVRVIGPDFRILRANRAYCRQTGHDPETVAGSFCYASSHGRDTPCPHTLVTCPVVELIEKGAPAVTFRDRHHCAGGARTVEVSSARIELAGDGPPCVVEAIRDLDTQARISQEERLSEIGLLAAGVAHEIFNPLSSVELALAALAREFDQGRPERARAYFDTIRSEVGKCIEITDNLLMLSAPPGEGRQLIELDRVVSGVSQLLNYQAEQGGITIVTELEPGLRLIATDADLRMLLTNLIMNAFHAMPKGGTVTLRGWREAGKVRLSVTDLGIGIAAADLERIFMPFWSRRADASMGRGLGLSIVRGILERHGATIEVESSLGRGSVFTVSFPDPDAPETDALQADAITSQETSP</sequence>